<evidence type="ECO:0000259" key="1">
    <source>
        <dbReference type="SMART" id="SM01126"/>
    </source>
</evidence>
<comment type="caution">
    <text evidence="2">The sequence shown here is derived from an EMBL/GenBank/DDBJ whole genome shotgun (WGS) entry which is preliminary data.</text>
</comment>
<dbReference type="Pfam" id="PF12762">
    <property type="entry name" value="DDE_Tnp_IS1595"/>
    <property type="match status" value="1"/>
</dbReference>
<protein>
    <recommendedName>
        <fullName evidence="1">ISXO2-like transposase domain-containing protein</fullName>
    </recommendedName>
</protein>
<name>X1MB74_9ZZZZ</name>
<evidence type="ECO:0000313" key="2">
    <source>
        <dbReference type="EMBL" id="GAI15356.1"/>
    </source>
</evidence>
<dbReference type="SMART" id="SM01126">
    <property type="entry name" value="DDE_Tnp_IS1595"/>
    <property type="match status" value="1"/>
</dbReference>
<dbReference type="InterPro" id="IPR024445">
    <property type="entry name" value="Tnp_ISXO2-like"/>
</dbReference>
<sequence>MVHDVHFFYQPGECIEGLHTDGIAQALYSTHVGRPQLVCKKLFFRYVLDRDAKLWISKEMSDSECVQEGSHRRENDGVAGKKVRVLVLDRLESGRPTKKSARHRGQPIWTRSQTIAAVAHAYDEYVVDEVHVNTIENAWSLFKRGLVDMYHHVSAKYLQDYLDEFAFRYSHRKEKGKLFDLVLANCSS</sequence>
<proteinExistence type="predicted"/>
<accession>X1MB74</accession>
<gene>
    <name evidence="2" type="ORF">S06H3_16194</name>
</gene>
<feature type="domain" description="ISXO2-like transposase" evidence="1">
    <location>
        <begin position="59"/>
        <end position="170"/>
    </location>
</feature>
<dbReference type="AlphaFoldDB" id="X1MB74"/>
<reference evidence="2" key="1">
    <citation type="journal article" date="2014" name="Front. Microbiol.">
        <title>High frequency of phylogenetically diverse reductive dehalogenase-homologous genes in deep subseafloor sedimentary metagenomes.</title>
        <authorList>
            <person name="Kawai M."/>
            <person name="Futagami T."/>
            <person name="Toyoda A."/>
            <person name="Takaki Y."/>
            <person name="Nishi S."/>
            <person name="Hori S."/>
            <person name="Arai W."/>
            <person name="Tsubouchi T."/>
            <person name="Morono Y."/>
            <person name="Uchiyama I."/>
            <person name="Ito T."/>
            <person name="Fujiyama A."/>
            <person name="Inagaki F."/>
            <person name="Takami H."/>
        </authorList>
    </citation>
    <scope>NUCLEOTIDE SEQUENCE</scope>
    <source>
        <strain evidence="2">Expedition CK06-06</strain>
    </source>
</reference>
<organism evidence="2">
    <name type="scientific">marine sediment metagenome</name>
    <dbReference type="NCBI Taxonomy" id="412755"/>
    <lineage>
        <taxon>unclassified sequences</taxon>
        <taxon>metagenomes</taxon>
        <taxon>ecological metagenomes</taxon>
    </lineage>
</organism>
<dbReference type="EMBL" id="BARV01008001">
    <property type="protein sequence ID" value="GAI15356.1"/>
    <property type="molecule type" value="Genomic_DNA"/>
</dbReference>